<feature type="region of interest" description="Disordered" evidence="2">
    <location>
        <begin position="801"/>
        <end position="823"/>
    </location>
</feature>
<feature type="compositionally biased region" description="Polar residues" evidence="2">
    <location>
        <begin position="358"/>
        <end position="376"/>
    </location>
</feature>
<dbReference type="InterPro" id="IPR035969">
    <property type="entry name" value="Rab-GAP_TBC_sf"/>
</dbReference>
<evidence type="ECO:0000256" key="2">
    <source>
        <dbReference type="SAM" id="MobiDB-lite"/>
    </source>
</evidence>
<feature type="compositionally biased region" description="Low complexity" evidence="2">
    <location>
        <begin position="259"/>
        <end position="269"/>
    </location>
</feature>
<evidence type="ECO:0000313" key="4">
    <source>
        <dbReference type="EMBL" id="CAD8680303.1"/>
    </source>
</evidence>
<organism evidence="4">
    <name type="scientific">Chlamydomonas leiostraca</name>
    <dbReference type="NCBI Taxonomy" id="1034604"/>
    <lineage>
        <taxon>Eukaryota</taxon>
        <taxon>Viridiplantae</taxon>
        <taxon>Chlorophyta</taxon>
        <taxon>core chlorophytes</taxon>
        <taxon>Chlorophyceae</taxon>
        <taxon>CS clade</taxon>
        <taxon>Chlamydomonadales</taxon>
        <taxon>Chlamydomonadaceae</taxon>
        <taxon>Chlamydomonas</taxon>
    </lineage>
</organism>
<feature type="compositionally biased region" description="Polar residues" evidence="2">
    <location>
        <begin position="427"/>
        <end position="446"/>
    </location>
</feature>
<dbReference type="SMART" id="SM00164">
    <property type="entry name" value="TBC"/>
    <property type="match status" value="1"/>
</dbReference>
<dbReference type="FunFam" id="1.10.8.270:FF:000001">
    <property type="entry name" value="TBC1 domain family member 1"/>
    <property type="match status" value="1"/>
</dbReference>
<gene>
    <name evidence="4" type="ORF">CLEI1391_LOCUS9505</name>
</gene>
<evidence type="ECO:0000259" key="3">
    <source>
        <dbReference type="PROSITE" id="PS50086"/>
    </source>
</evidence>
<feature type="compositionally biased region" description="Basic and acidic residues" evidence="2">
    <location>
        <begin position="326"/>
        <end position="341"/>
    </location>
</feature>
<accession>A0A7S0RLM3</accession>
<evidence type="ECO:0000256" key="1">
    <source>
        <dbReference type="ARBA" id="ARBA00022468"/>
    </source>
</evidence>
<dbReference type="Pfam" id="PF00566">
    <property type="entry name" value="RabGAP-TBC"/>
    <property type="match status" value="1"/>
</dbReference>
<feature type="compositionally biased region" description="Basic residues" evidence="2">
    <location>
        <begin position="801"/>
        <end position="812"/>
    </location>
</feature>
<feature type="region of interest" description="Disordered" evidence="2">
    <location>
        <begin position="185"/>
        <end position="218"/>
    </location>
</feature>
<feature type="compositionally biased region" description="Low complexity" evidence="2">
    <location>
        <begin position="814"/>
        <end position="823"/>
    </location>
</feature>
<name>A0A7S0RLM3_9CHLO</name>
<dbReference type="Gene3D" id="1.10.472.80">
    <property type="entry name" value="Ypt/Rab-GAP domain of gyp1p, domain 3"/>
    <property type="match status" value="1"/>
</dbReference>
<protein>
    <recommendedName>
        <fullName evidence="3">Rab-GAP TBC domain-containing protein</fullName>
    </recommendedName>
</protein>
<dbReference type="AlphaFoldDB" id="A0A7S0RLM3"/>
<dbReference type="SUPFAM" id="SSF47923">
    <property type="entry name" value="Ypt/Rab-GAP domain of gyp1p"/>
    <property type="match status" value="2"/>
</dbReference>
<dbReference type="PANTHER" id="PTHR47219:SF9">
    <property type="entry name" value="GTPASE ACTIVATING PROTEIN AND CENTROSOME-ASSOCIATED, ISOFORM B"/>
    <property type="match status" value="1"/>
</dbReference>
<feature type="region of interest" description="Disordered" evidence="2">
    <location>
        <begin position="326"/>
        <end position="449"/>
    </location>
</feature>
<dbReference type="Gene3D" id="1.10.8.270">
    <property type="entry name" value="putative rabgap domain of human tbc1 domain family member 14 like domains"/>
    <property type="match status" value="1"/>
</dbReference>
<dbReference type="EMBL" id="HBFB01016953">
    <property type="protein sequence ID" value="CAD8680303.1"/>
    <property type="molecule type" value="Transcribed_RNA"/>
</dbReference>
<dbReference type="GO" id="GO:0005096">
    <property type="term" value="F:GTPase activator activity"/>
    <property type="evidence" value="ECO:0007669"/>
    <property type="project" value="UniProtKB-KW"/>
</dbReference>
<feature type="domain" description="Rab-GAP TBC" evidence="3">
    <location>
        <begin position="490"/>
        <end position="714"/>
    </location>
</feature>
<dbReference type="InterPro" id="IPR000195">
    <property type="entry name" value="Rab-GAP-TBC_dom"/>
</dbReference>
<reference evidence="4" key="1">
    <citation type="submission" date="2021-01" db="EMBL/GenBank/DDBJ databases">
        <authorList>
            <person name="Corre E."/>
            <person name="Pelletier E."/>
            <person name="Niang G."/>
            <person name="Scheremetjew M."/>
            <person name="Finn R."/>
            <person name="Kale V."/>
            <person name="Holt S."/>
            <person name="Cochrane G."/>
            <person name="Meng A."/>
            <person name="Brown T."/>
            <person name="Cohen L."/>
        </authorList>
    </citation>
    <scope>NUCLEOTIDE SEQUENCE</scope>
    <source>
        <strain evidence="4">SAG 11-49</strain>
    </source>
</reference>
<feature type="compositionally biased region" description="Low complexity" evidence="2">
    <location>
        <begin position="191"/>
        <end position="204"/>
    </location>
</feature>
<sequence length="949" mass="98150">MDDPLLISDHEDPASRAHQELLELCAHEEQEAKFHEPGQGLGGWLGKIGQLIQTSKELLTDAELRKRAMPVALDQGRSALQELQRGLADNVAGMVRSVKQSVAQNRRNLQAFMLGVEKTVADRRRQRALEEARRRVVDVQIGVRWLEGVPQEVRCRLWWALLEAPGLADAIRPIHGRVGPLQLGPSDGSWSARQARPASPASRALLGADRSSRSGFARSPRVSLSGAAAVKSLSRAGSMSGAASNQRGSLEASFVAASGHSGSDAAGAGTLAGARSTGSDTPADAGSAGGAAAGGGGSVTVPASGGSGRQGAIAGMFQRIAQAVEKVKDKEEGTGRRRPSEADGGTGTAYKEGGSARGGTTATPSARNTPNISTSPTPAPRDSLEYQPPQLPSITASHFERESAGGSFSRDRRVSSAGLGHSERTSRLQQGSGPQPATVTAQQVPQQREDSAGVMLAGDGDWELVSDAAVSPHRADALSAGGSGTTQADGEDAALRSLLWGLLAEPGPLAFGDVAALTPLLQAMVEVPWRRGHGPPPDHGLPTDYPPDCRFATLNEMTAGQEEIDDIITRDIHRTFPEHPLFGMEAGQRSLFRLLKAYSLHDLEVGYCQGMAFAAGVMLMYLPEEPAFRLYCRMMDPDGPNLRRLYTPGLDGLKAELAGFEALLAARQPALQLHLVENGIPPVLYASQWLMTVYATPFPPTFCAQLIDVMAQEGDDSVMMRVALAIMDECAPLLLPLGDFEALLTTLKVAPLQWGRRELHGVLHAALSMPLTHADIRAAVKAAEGHNHEIMAAAHQRRAHSRTASGHMHHMNRAGSTGAAAGSSGAVAAGGGAGAGGSGLADLLGIDSQSLQELVGGSSAAQGGISGITSGGGDLLGDEVPPAGSGSVGAGGAAAAPTASGGPGTPALPDLTAAQLAELELEDEYMALILDLGLVPGAGGAGAGAAGAQ</sequence>
<proteinExistence type="predicted"/>
<dbReference type="PANTHER" id="PTHR47219">
    <property type="entry name" value="RAB GTPASE-ACTIVATING PROTEIN 1-LIKE"/>
    <property type="match status" value="1"/>
</dbReference>
<feature type="region of interest" description="Disordered" evidence="2">
    <location>
        <begin position="872"/>
        <end position="907"/>
    </location>
</feature>
<dbReference type="InterPro" id="IPR050302">
    <property type="entry name" value="Rab_GAP_TBC_domain"/>
</dbReference>
<feature type="compositionally biased region" description="Basic and acidic residues" evidence="2">
    <location>
        <begin position="398"/>
        <end position="414"/>
    </location>
</feature>
<keyword evidence="1" id="KW-0343">GTPase activation</keyword>
<dbReference type="PROSITE" id="PS50086">
    <property type="entry name" value="TBC_RABGAP"/>
    <property type="match status" value="1"/>
</dbReference>
<dbReference type="GO" id="GO:0031267">
    <property type="term" value="F:small GTPase binding"/>
    <property type="evidence" value="ECO:0007669"/>
    <property type="project" value="TreeGrafter"/>
</dbReference>
<feature type="region of interest" description="Disordered" evidence="2">
    <location>
        <begin position="259"/>
        <end position="295"/>
    </location>
</feature>